<dbReference type="AlphaFoldDB" id="A0AAJ0HA94"/>
<accession>A0AAJ0HA94</accession>
<proteinExistence type="predicted"/>
<reference evidence="2" key="2">
    <citation type="submission" date="2023-06" db="EMBL/GenBank/DDBJ databases">
        <authorList>
            <consortium name="Lawrence Berkeley National Laboratory"/>
            <person name="Haridas S."/>
            <person name="Hensen N."/>
            <person name="Bonometti L."/>
            <person name="Westerberg I."/>
            <person name="Brannstrom I.O."/>
            <person name="Guillou S."/>
            <person name="Cros-Aarteil S."/>
            <person name="Calhoun S."/>
            <person name="Kuo A."/>
            <person name="Mondo S."/>
            <person name="Pangilinan J."/>
            <person name="Riley R."/>
            <person name="Labutti K."/>
            <person name="Andreopoulos B."/>
            <person name="Lipzen A."/>
            <person name="Chen C."/>
            <person name="Yanf M."/>
            <person name="Daum C."/>
            <person name="Ng V."/>
            <person name="Clum A."/>
            <person name="Steindorff A."/>
            <person name="Ohm R."/>
            <person name="Martin F."/>
            <person name="Silar P."/>
            <person name="Natvig D."/>
            <person name="Lalanne C."/>
            <person name="Gautier V."/>
            <person name="Ament-Velasquez S.L."/>
            <person name="Kruys A."/>
            <person name="Hutchinson M.I."/>
            <person name="Powell A.J."/>
            <person name="Barry K."/>
            <person name="Miller A.N."/>
            <person name="Grigoriev I.V."/>
            <person name="Debuchy R."/>
            <person name="Gladieux P."/>
            <person name="Thoren M.H."/>
            <person name="Johannesson H."/>
        </authorList>
    </citation>
    <scope>NUCLEOTIDE SEQUENCE</scope>
    <source>
        <strain evidence="2">CBS 955.72</strain>
    </source>
</reference>
<dbReference type="EMBL" id="JAUIQD010000006">
    <property type="protein sequence ID" value="KAK3345898.1"/>
    <property type="molecule type" value="Genomic_DNA"/>
</dbReference>
<reference evidence="2" key="1">
    <citation type="journal article" date="2023" name="Mol. Phylogenet. Evol.">
        <title>Genome-scale phylogeny and comparative genomics of the fungal order Sordariales.</title>
        <authorList>
            <person name="Hensen N."/>
            <person name="Bonometti L."/>
            <person name="Westerberg I."/>
            <person name="Brannstrom I.O."/>
            <person name="Guillou S."/>
            <person name="Cros-Aarteil S."/>
            <person name="Calhoun S."/>
            <person name="Haridas S."/>
            <person name="Kuo A."/>
            <person name="Mondo S."/>
            <person name="Pangilinan J."/>
            <person name="Riley R."/>
            <person name="LaButti K."/>
            <person name="Andreopoulos B."/>
            <person name="Lipzen A."/>
            <person name="Chen C."/>
            <person name="Yan M."/>
            <person name="Daum C."/>
            <person name="Ng V."/>
            <person name="Clum A."/>
            <person name="Steindorff A."/>
            <person name="Ohm R.A."/>
            <person name="Martin F."/>
            <person name="Silar P."/>
            <person name="Natvig D.O."/>
            <person name="Lalanne C."/>
            <person name="Gautier V."/>
            <person name="Ament-Velasquez S.L."/>
            <person name="Kruys A."/>
            <person name="Hutchinson M.I."/>
            <person name="Powell A.J."/>
            <person name="Barry K."/>
            <person name="Miller A.N."/>
            <person name="Grigoriev I.V."/>
            <person name="Debuchy R."/>
            <person name="Gladieux P."/>
            <person name="Hiltunen Thoren M."/>
            <person name="Johannesson H."/>
        </authorList>
    </citation>
    <scope>NUCLEOTIDE SEQUENCE</scope>
    <source>
        <strain evidence="2">CBS 955.72</strain>
    </source>
</reference>
<dbReference type="Gene3D" id="3.30.300.30">
    <property type="match status" value="1"/>
</dbReference>
<dbReference type="Proteomes" id="UP001275084">
    <property type="component" value="Unassembled WGS sequence"/>
</dbReference>
<evidence type="ECO:0000313" key="3">
    <source>
        <dbReference type="Proteomes" id="UP001275084"/>
    </source>
</evidence>
<name>A0AAJ0HA94_9PEZI</name>
<dbReference type="InterPro" id="IPR045851">
    <property type="entry name" value="AMP-bd_C_sf"/>
</dbReference>
<gene>
    <name evidence="2" type="ORF">B0T25DRAFT_520436</name>
</gene>
<feature type="region of interest" description="Disordered" evidence="1">
    <location>
        <begin position="89"/>
        <end position="110"/>
    </location>
</feature>
<keyword evidence="3" id="KW-1185">Reference proteome</keyword>
<sequence length="110" mass="12559">MLCGAIIKLRHNGVEGRVDLARVRKGLFSVVPQYMHPTVLRVLGENEHIPRTYSGKPIKRQILKEFFRTTDCFPADQLPEGVEYCGCEDPAREKEGPRQPWDFGGLQRAH</sequence>
<organism evidence="2 3">
    <name type="scientific">Lasiosphaeria hispida</name>
    <dbReference type="NCBI Taxonomy" id="260671"/>
    <lineage>
        <taxon>Eukaryota</taxon>
        <taxon>Fungi</taxon>
        <taxon>Dikarya</taxon>
        <taxon>Ascomycota</taxon>
        <taxon>Pezizomycotina</taxon>
        <taxon>Sordariomycetes</taxon>
        <taxon>Sordariomycetidae</taxon>
        <taxon>Sordariales</taxon>
        <taxon>Lasiosphaeriaceae</taxon>
        <taxon>Lasiosphaeria</taxon>
    </lineage>
</organism>
<dbReference type="SUPFAM" id="SSF56801">
    <property type="entry name" value="Acetyl-CoA synthetase-like"/>
    <property type="match status" value="1"/>
</dbReference>
<evidence type="ECO:0000313" key="2">
    <source>
        <dbReference type="EMBL" id="KAK3345898.1"/>
    </source>
</evidence>
<protein>
    <recommendedName>
        <fullName evidence="4">AMP-binding enzyme C-terminal domain-containing protein</fullName>
    </recommendedName>
</protein>
<comment type="caution">
    <text evidence="2">The sequence shown here is derived from an EMBL/GenBank/DDBJ whole genome shotgun (WGS) entry which is preliminary data.</text>
</comment>
<evidence type="ECO:0008006" key="4">
    <source>
        <dbReference type="Google" id="ProtNLM"/>
    </source>
</evidence>
<evidence type="ECO:0000256" key="1">
    <source>
        <dbReference type="SAM" id="MobiDB-lite"/>
    </source>
</evidence>